<dbReference type="Pfam" id="PF01523">
    <property type="entry name" value="PmbA_TldD_1st"/>
    <property type="match status" value="1"/>
</dbReference>
<dbReference type="PANTHER" id="PTHR43666:SF1">
    <property type="entry name" value="CONSERVED PROTEIN"/>
    <property type="match status" value="1"/>
</dbReference>
<dbReference type="Gene3D" id="3.30.2290.10">
    <property type="entry name" value="PmbA/TldD superfamily"/>
    <property type="match status" value="1"/>
</dbReference>
<evidence type="ECO:0000259" key="2">
    <source>
        <dbReference type="Pfam" id="PF01523"/>
    </source>
</evidence>
<dbReference type="SUPFAM" id="SSF111283">
    <property type="entry name" value="Putative modulator of DNA gyrase, PmbA/TldD"/>
    <property type="match status" value="1"/>
</dbReference>
<dbReference type="Pfam" id="PF19289">
    <property type="entry name" value="PmbA_TldD_3rd"/>
    <property type="match status" value="1"/>
</dbReference>
<name>A0ABW2RGU0_9BACL</name>
<dbReference type="Proteomes" id="UP001596500">
    <property type="component" value="Unassembled WGS sequence"/>
</dbReference>
<dbReference type="RefSeq" id="WP_379863421.1">
    <property type="nucleotide sequence ID" value="NZ_JBHTBW010000006.1"/>
</dbReference>
<dbReference type="InterPro" id="IPR002510">
    <property type="entry name" value="Metalloprtase-TldD/E_N"/>
</dbReference>
<dbReference type="InterPro" id="IPR036059">
    <property type="entry name" value="TldD/PmbA_sf"/>
</dbReference>
<comment type="similarity">
    <text evidence="1">Belongs to the peptidase U62 family.</text>
</comment>
<keyword evidence="5" id="KW-1185">Reference proteome</keyword>
<dbReference type="InterPro" id="IPR045569">
    <property type="entry name" value="Metalloprtase-TldD/E_C"/>
</dbReference>
<accession>A0ABW2RGU0</accession>
<gene>
    <name evidence="4" type="ORF">ACFQNG_03360</name>
</gene>
<feature type="domain" description="Metalloprotease TldD/E C-terminal" evidence="3">
    <location>
        <begin position="225"/>
        <end position="449"/>
    </location>
</feature>
<protein>
    <submittedName>
        <fullName evidence="4">TldD/PmbA family protein</fullName>
    </submittedName>
</protein>
<reference evidence="5" key="1">
    <citation type="journal article" date="2019" name="Int. J. Syst. Evol. Microbiol.">
        <title>The Global Catalogue of Microorganisms (GCM) 10K type strain sequencing project: providing services to taxonomists for standard genome sequencing and annotation.</title>
        <authorList>
            <consortium name="The Broad Institute Genomics Platform"/>
            <consortium name="The Broad Institute Genome Sequencing Center for Infectious Disease"/>
            <person name="Wu L."/>
            <person name="Ma J."/>
        </authorList>
    </citation>
    <scope>NUCLEOTIDE SEQUENCE [LARGE SCALE GENOMIC DNA]</scope>
    <source>
        <strain evidence="5">CGMCC 1.12942</strain>
    </source>
</reference>
<organism evidence="4 5">
    <name type="scientific">Laceyella putida</name>
    <dbReference type="NCBI Taxonomy" id="110101"/>
    <lineage>
        <taxon>Bacteria</taxon>
        <taxon>Bacillati</taxon>
        <taxon>Bacillota</taxon>
        <taxon>Bacilli</taxon>
        <taxon>Bacillales</taxon>
        <taxon>Thermoactinomycetaceae</taxon>
        <taxon>Laceyella</taxon>
    </lineage>
</organism>
<sequence length="453" mass="50621">MKIKEHIEGKRLLQACDYVMDYGRQVADQVACSLLAQSHYLTRLANNQIVQHVRKRELQLVVRVILDGRMGMASCNQLDEGTLRDTVEQAVRLSRYAEALPFWTGFAEPETIPQIVGFDEATEQVTPLEMAKKVYVIAQTAQEEGLTAAGACQVVIQDHAVVNSRGIRLYGRRSKAELHAVVMGETSSGYASDTKRSFYELEGERVATTAKDKCLASQHPIEIEPGTYQVLLEPKAVADLVSNWACYSFNPVPYHEERSFVSAHMGEQRLSPLLTLREAPLEESGLPFPFDWEGQAKRPVTLVEQGKIVGMVYDEWTARKMGAMSTGNAAFPLEDIQGAIPSYLEVEEGTSPYEEMIKRMDRGIVVTRFHYLATVHPKETIMTGMTRDGTFLVENGKIVAPIKNLRMTESVVQALQQIIAVGKESQMISHAYGYCRTPALLIDRFRFTGGTDH</sequence>
<dbReference type="InterPro" id="IPR035068">
    <property type="entry name" value="TldD/PmbA_N"/>
</dbReference>
<comment type="caution">
    <text evidence="4">The sequence shown here is derived from an EMBL/GenBank/DDBJ whole genome shotgun (WGS) entry which is preliminary data.</text>
</comment>
<proteinExistence type="inferred from homology"/>
<evidence type="ECO:0000313" key="5">
    <source>
        <dbReference type="Proteomes" id="UP001596500"/>
    </source>
</evidence>
<dbReference type="PANTHER" id="PTHR43666">
    <property type="entry name" value="TLDD PROTEIN"/>
    <property type="match status" value="1"/>
</dbReference>
<feature type="domain" description="Metalloprotease TldD/E N-terminal" evidence="2">
    <location>
        <begin position="42"/>
        <end position="93"/>
    </location>
</feature>
<evidence type="ECO:0000256" key="1">
    <source>
        <dbReference type="ARBA" id="ARBA00005836"/>
    </source>
</evidence>
<dbReference type="EMBL" id="JBHTBW010000006">
    <property type="protein sequence ID" value="MFC7440203.1"/>
    <property type="molecule type" value="Genomic_DNA"/>
</dbReference>
<evidence type="ECO:0000313" key="4">
    <source>
        <dbReference type="EMBL" id="MFC7440203.1"/>
    </source>
</evidence>
<evidence type="ECO:0000259" key="3">
    <source>
        <dbReference type="Pfam" id="PF19289"/>
    </source>
</evidence>